<sequence length="85" mass="10020">MDCISKQQYDDDCFPNEPAAEIALETVHDWIKKNPDEISMCCMFLLCHDLSHLRASKKELHFHLIFYIQTILQPFFCHDEISMVS</sequence>
<dbReference type="Proteomes" id="UP000316079">
    <property type="component" value="Unassembled WGS sequence"/>
</dbReference>
<dbReference type="OrthoDB" id="6133115at2759"/>
<reference evidence="1 2" key="1">
    <citation type="journal article" date="2019" name="Sci. Data">
        <title>Hybrid genome assembly and annotation of Danionella translucida.</title>
        <authorList>
            <person name="Kadobianskyi M."/>
            <person name="Schulze L."/>
            <person name="Schuelke M."/>
            <person name="Judkewitz B."/>
        </authorList>
    </citation>
    <scope>NUCLEOTIDE SEQUENCE [LARGE SCALE GENOMIC DNA]</scope>
    <source>
        <strain evidence="1 2">Bolton</strain>
    </source>
</reference>
<protein>
    <submittedName>
        <fullName evidence="1">Uncharacterized protein</fullName>
    </submittedName>
</protein>
<dbReference type="AlphaFoldDB" id="A0A553MRQ3"/>
<gene>
    <name evidence="1" type="ORF">DNTS_027372</name>
</gene>
<name>A0A553MRQ3_9TELE</name>
<evidence type="ECO:0000313" key="1">
    <source>
        <dbReference type="EMBL" id="TRY55860.1"/>
    </source>
</evidence>
<organism evidence="1 2">
    <name type="scientific">Danionella cerebrum</name>
    <dbReference type="NCBI Taxonomy" id="2873325"/>
    <lineage>
        <taxon>Eukaryota</taxon>
        <taxon>Metazoa</taxon>
        <taxon>Chordata</taxon>
        <taxon>Craniata</taxon>
        <taxon>Vertebrata</taxon>
        <taxon>Euteleostomi</taxon>
        <taxon>Actinopterygii</taxon>
        <taxon>Neopterygii</taxon>
        <taxon>Teleostei</taxon>
        <taxon>Ostariophysi</taxon>
        <taxon>Cypriniformes</taxon>
        <taxon>Danionidae</taxon>
        <taxon>Danioninae</taxon>
        <taxon>Danionella</taxon>
    </lineage>
</organism>
<proteinExistence type="predicted"/>
<accession>A0A553MRQ3</accession>
<dbReference type="InterPro" id="IPR043472">
    <property type="entry name" value="Macro_dom-like"/>
</dbReference>
<evidence type="ECO:0000313" key="2">
    <source>
        <dbReference type="Proteomes" id="UP000316079"/>
    </source>
</evidence>
<comment type="caution">
    <text evidence="1">The sequence shown here is derived from an EMBL/GenBank/DDBJ whole genome shotgun (WGS) entry which is preliminary data.</text>
</comment>
<dbReference type="EMBL" id="SRMA01027306">
    <property type="protein sequence ID" value="TRY55860.1"/>
    <property type="molecule type" value="Genomic_DNA"/>
</dbReference>
<dbReference type="Gene3D" id="3.40.220.10">
    <property type="entry name" value="Leucine Aminopeptidase, subunit E, domain 1"/>
    <property type="match status" value="1"/>
</dbReference>
<keyword evidence="2" id="KW-1185">Reference proteome</keyword>